<evidence type="ECO:0000313" key="7">
    <source>
        <dbReference type="EMBL" id="KAK2844985.1"/>
    </source>
</evidence>
<gene>
    <name evidence="7" type="ORF">Q5P01_011644</name>
</gene>
<feature type="transmembrane region" description="Helical" evidence="6">
    <location>
        <begin position="65"/>
        <end position="83"/>
    </location>
</feature>
<comment type="subcellular location">
    <subcellularLocation>
        <location evidence="1">Membrane</location>
        <topology evidence="1">Multi-pass membrane protein</topology>
    </subcellularLocation>
</comment>
<feature type="transmembrane region" description="Helical" evidence="6">
    <location>
        <begin position="24"/>
        <end position="45"/>
    </location>
</feature>
<dbReference type="PANTHER" id="PTHR23320">
    <property type="entry name" value="MEMBRANE-SPANNING 4-DOMAINS SUBFAMILY A MS4A -RELATED"/>
    <property type="match status" value="1"/>
</dbReference>
<dbReference type="AlphaFoldDB" id="A0AA88MXB7"/>
<comment type="caution">
    <text evidence="7">The sequence shown here is derived from an EMBL/GenBank/DDBJ whole genome shotgun (WGS) entry which is preliminary data.</text>
</comment>
<comment type="similarity">
    <text evidence="2">Belongs to the MS4A family.</text>
</comment>
<dbReference type="InterPro" id="IPR030417">
    <property type="entry name" value="MS4A"/>
</dbReference>
<evidence type="ECO:0000256" key="1">
    <source>
        <dbReference type="ARBA" id="ARBA00004141"/>
    </source>
</evidence>
<sequence>MFPALREILETGCCRAVGGAARRLIQASITTAIGTVQIMVGLFNIGLGPGRTSTSPGDLTSLGAAYWLGSVFIVTGILSIVAGQFPSSCLLGFTVFMNIVGAIFAITGIVLYFVDLSNASLLRLCDQSSNNVSVYGDSCRHVALFAQKLIRTTDITLIALALLQLHVSIRFAVLGIRALMKEKDGAEEAEEPLPQFEDK</sequence>
<keyword evidence="5 6" id="KW-0472">Membrane</keyword>
<reference evidence="7" key="1">
    <citation type="submission" date="2023-07" db="EMBL/GenBank/DDBJ databases">
        <title>Chromosome-level Genome Assembly of Striped Snakehead (Channa striata).</title>
        <authorList>
            <person name="Liu H."/>
        </authorList>
    </citation>
    <scope>NUCLEOTIDE SEQUENCE</scope>
    <source>
        <strain evidence="7">Gz</strain>
        <tissue evidence="7">Muscle</tissue>
    </source>
</reference>
<evidence type="ECO:0000313" key="8">
    <source>
        <dbReference type="Proteomes" id="UP001187415"/>
    </source>
</evidence>
<protein>
    <submittedName>
        <fullName evidence="7">Uncharacterized protein</fullName>
    </submittedName>
</protein>
<evidence type="ECO:0000256" key="5">
    <source>
        <dbReference type="ARBA" id="ARBA00023136"/>
    </source>
</evidence>
<name>A0AA88MXB7_CHASR</name>
<feature type="transmembrane region" description="Helical" evidence="6">
    <location>
        <begin position="155"/>
        <end position="173"/>
    </location>
</feature>
<keyword evidence="8" id="KW-1185">Reference proteome</keyword>
<keyword evidence="4 6" id="KW-1133">Transmembrane helix</keyword>
<feature type="transmembrane region" description="Helical" evidence="6">
    <location>
        <begin position="90"/>
        <end position="114"/>
    </location>
</feature>
<evidence type="ECO:0000256" key="4">
    <source>
        <dbReference type="ARBA" id="ARBA00022989"/>
    </source>
</evidence>
<accession>A0AA88MXB7</accession>
<evidence type="ECO:0000256" key="3">
    <source>
        <dbReference type="ARBA" id="ARBA00022692"/>
    </source>
</evidence>
<evidence type="ECO:0000256" key="2">
    <source>
        <dbReference type="ARBA" id="ARBA00009565"/>
    </source>
</evidence>
<dbReference type="Pfam" id="PF04103">
    <property type="entry name" value="CD20"/>
    <property type="match status" value="1"/>
</dbReference>
<dbReference type="Proteomes" id="UP001187415">
    <property type="component" value="Unassembled WGS sequence"/>
</dbReference>
<dbReference type="InterPro" id="IPR007237">
    <property type="entry name" value="CD20-like"/>
</dbReference>
<keyword evidence="3 6" id="KW-0812">Transmembrane</keyword>
<evidence type="ECO:0000256" key="6">
    <source>
        <dbReference type="SAM" id="Phobius"/>
    </source>
</evidence>
<organism evidence="7 8">
    <name type="scientific">Channa striata</name>
    <name type="common">Snakehead murrel</name>
    <name type="synonym">Ophicephalus striatus</name>
    <dbReference type="NCBI Taxonomy" id="64152"/>
    <lineage>
        <taxon>Eukaryota</taxon>
        <taxon>Metazoa</taxon>
        <taxon>Chordata</taxon>
        <taxon>Craniata</taxon>
        <taxon>Vertebrata</taxon>
        <taxon>Euteleostomi</taxon>
        <taxon>Actinopterygii</taxon>
        <taxon>Neopterygii</taxon>
        <taxon>Teleostei</taxon>
        <taxon>Neoteleostei</taxon>
        <taxon>Acanthomorphata</taxon>
        <taxon>Anabantaria</taxon>
        <taxon>Anabantiformes</taxon>
        <taxon>Channoidei</taxon>
        <taxon>Channidae</taxon>
        <taxon>Channa</taxon>
    </lineage>
</organism>
<dbReference type="PANTHER" id="PTHR23320:SF125">
    <property type="entry name" value="TRANSMEMBRANE PROTEIN 176L.1-RELATED"/>
    <property type="match status" value="1"/>
</dbReference>
<proteinExistence type="inferred from homology"/>
<dbReference type="EMBL" id="JAUPFM010000008">
    <property type="protein sequence ID" value="KAK2844985.1"/>
    <property type="molecule type" value="Genomic_DNA"/>
</dbReference>
<dbReference type="GO" id="GO:0016020">
    <property type="term" value="C:membrane"/>
    <property type="evidence" value="ECO:0007669"/>
    <property type="project" value="UniProtKB-SubCell"/>
</dbReference>